<accession>A0A1Y2HYI8</accession>
<feature type="region of interest" description="Disordered" evidence="1">
    <location>
        <begin position="441"/>
        <end position="461"/>
    </location>
</feature>
<organism evidence="2 3">
    <name type="scientific">Catenaria anguillulae PL171</name>
    <dbReference type="NCBI Taxonomy" id="765915"/>
    <lineage>
        <taxon>Eukaryota</taxon>
        <taxon>Fungi</taxon>
        <taxon>Fungi incertae sedis</taxon>
        <taxon>Blastocladiomycota</taxon>
        <taxon>Blastocladiomycetes</taxon>
        <taxon>Blastocladiales</taxon>
        <taxon>Catenariaceae</taxon>
        <taxon>Catenaria</taxon>
    </lineage>
</organism>
<feature type="region of interest" description="Disordered" evidence="1">
    <location>
        <begin position="393"/>
        <end position="414"/>
    </location>
</feature>
<feature type="compositionally biased region" description="Low complexity" evidence="1">
    <location>
        <begin position="339"/>
        <end position="361"/>
    </location>
</feature>
<evidence type="ECO:0000313" key="2">
    <source>
        <dbReference type="EMBL" id="ORZ39668.1"/>
    </source>
</evidence>
<feature type="region of interest" description="Disordered" evidence="1">
    <location>
        <begin position="323"/>
        <end position="361"/>
    </location>
</feature>
<name>A0A1Y2HYI8_9FUNG</name>
<feature type="compositionally biased region" description="Low complexity" evidence="1">
    <location>
        <begin position="397"/>
        <end position="411"/>
    </location>
</feature>
<evidence type="ECO:0000313" key="3">
    <source>
        <dbReference type="Proteomes" id="UP000193411"/>
    </source>
</evidence>
<dbReference type="EMBL" id="MCFL01000005">
    <property type="protein sequence ID" value="ORZ39668.1"/>
    <property type="molecule type" value="Genomic_DNA"/>
</dbReference>
<sequence length="713" mass="76739">MKCSSGRIVLKQLIPRIPFSICSSVLSMSAPQTNHVLATTGSDVAVKHALSYMFAGIETASRYGASTPRDSVPLRSHRHCEDHQPAHAHSAQRPNQHAALEPALQLVDNQLDVVSLANLPCSHDTAIPGPQSPATLSLVSHLPLPKLSVSTTNLGVNAWIASFEAACFRMGVPTADLPAAILLHVDSDLLSWLLTCPIPTHIPHERHWHDYLRPRLIQYLDQSLDSHAPSTSRATQHWRAMRQNGADLRSYAMEWEIATSGWIGDEWDRVRAFVSSLDDEYSQAICDLEFGCIDDVVAHLARPSSEPIREALVAVVCSDEDEDEGERMALDSFPPTVPPTLSQSPKLSSSTSAQSSPSGLGSKWKCVNSAIVLTDTRSSAVISPIVWPVPPTRSFTQAQNASPAPAQPRQQHNLSAEGNSGLRATLSASAGQNECIDSAATLSRQGRPVNTANTSPSSSQWHVQVLTSASLSRHKGPGVWSPMSIPAGVDSANTFDMTAADRFGTIYAQLTALFQRNASNVVWVLCPTSAQHGLAHLMGALTVSKGHTYAGCSSMTMAEFAAYYGLDGANVAVGSMYLYIQSDTSRKSYRGCPANAPSTARQLPLFVKLCPDPSGGGQSTATRFISDFATIGLLVVYRDEAIETVFSRISRLAGHGKDIEYELRWEASVKEGGDSIDMAPKLDPRSTWSEQGAIFGGVVLAVEKLRGSTPTLF</sequence>
<proteinExistence type="predicted"/>
<dbReference type="AlphaFoldDB" id="A0A1Y2HYI8"/>
<evidence type="ECO:0000256" key="1">
    <source>
        <dbReference type="SAM" id="MobiDB-lite"/>
    </source>
</evidence>
<keyword evidence="3" id="KW-1185">Reference proteome</keyword>
<protein>
    <submittedName>
        <fullName evidence="2">Uncharacterized protein</fullName>
    </submittedName>
</protein>
<comment type="caution">
    <text evidence="2">The sequence shown here is derived from an EMBL/GenBank/DDBJ whole genome shotgun (WGS) entry which is preliminary data.</text>
</comment>
<dbReference type="Proteomes" id="UP000193411">
    <property type="component" value="Unassembled WGS sequence"/>
</dbReference>
<gene>
    <name evidence="2" type="ORF">BCR44DRAFT_82754</name>
</gene>
<reference evidence="2 3" key="1">
    <citation type="submission" date="2016-07" db="EMBL/GenBank/DDBJ databases">
        <title>Pervasive Adenine N6-methylation of Active Genes in Fungi.</title>
        <authorList>
            <consortium name="DOE Joint Genome Institute"/>
            <person name="Mondo S.J."/>
            <person name="Dannebaum R.O."/>
            <person name="Kuo R.C."/>
            <person name="Labutti K."/>
            <person name="Haridas S."/>
            <person name="Kuo A."/>
            <person name="Salamov A."/>
            <person name="Ahrendt S.R."/>
            <person name="Lipzen A."/>
            <person name="Sullivan W."/>
            <person name="Andreopoulos W.B."/>
            <person name="Clum A."/>
            <person name="Lindquist E."/>
            <person name="Daum C."/>
            <person name="Ramamoorthy G.K."/>
            <person name="Gryganskyi A."/>
            <person name="Culley D."/>
            <person name="Magnuson J.K."/>
            <person name="James T.Y."/>
            <person name="O'Malley M.A."/>
            <person name="Stajich J.E."/>
            <person name="Spatafora J.W."/>
            <person name="Visel A."/>
            <person name="Grigoriev I.V."/>
        </authorList>
    </citation>
    <scope>NUCLEOTIDE SEQUENCE [LARGE SCALE GENOMIC DNA]</scope>
    <source>
        <strain evidence="2 3">PL171</strain>
    </source>
</reference>